<dbReference type="AlphaFoldDB" id="W9VGP6"/>
<accession>W9VGP6</accession>
<dbReference type="EMBL" id="AONC01000014">
    <property type="protein sequence ID" value="EXJ16186.1"/>
    <property type="molecule type" value="Genomic_DNA"/>
</dbReference>
<dbReference type="Proteomes" id="UP000019460">
    <property type="component" value="Unassembled WGS sequence"/>
</dbReference>
<feature type="compositionally biased region" description="Basic and acidic residues" evidence="2">
    <location>
        <begin position="370"/>
        <end position="379"/>
    </location>
</feature>
<reference evidence="4 5" key="1">
    <citation type="submission" date="2012-11" db="EMBL/GenBank/DDBJ databases">
        <title>Genome assembly of Thiorhodococcus sp. AK35.</title>
        <authorList>
            <person name="Nupur N."/>
            <person name="Khatri I."/>
            <person name="Subramanian S."/>
            <person name="Pinnaka A."/>
        </authorList>
    </citation>
    <scope>NUCLEOTIDE SEQUENCE [LARGE SCALE GENOMIC DNA]</scope>
    <source>
        <strain evidence="4 5">AK35</strain>
    </source>
</reference>
<feature type="coiled-coil region" evidence="1">
    <location>
        <begin position="96"/>
        <end position="330"/>
    </location>
</feature>
<feature type="region of interest" description="Disordered" evidence="2">
    <location>
        <begin position="345"/>
        <end position="379"/>
    </location>
</feature>
<keyword evidence="1" id="KW-0175">Coiled coil</keyword>
<name>W9VGP6_9GAMM</name>
<gene>
    <name evidence="4" type="ORF">D779_0491</name>
</gene>
<sequence>MFLSISGSSTMSTTRILTKEAAFKLLQKGERPTADRVRAAIGQGAQQTILAALDDFWGEVGARLCEPRLPESLVEPVNAIWSQAVVEAGRQWQSERAGFEERIGTLETEKEGLRRELNELREELERRERLADEQRALAARQVARIAEQELTLEERSQRIQSLEEESARLVARRDQLGELLEVEREGRERDQAAWLKEIDAARQALKAANAEKETLTRTLAETRDAKVRQDLLLERAERERSELESRLRTETESREHALAQSADLSRRIERLEAESARDREEIAAWRETLGAKERELAELAETSHGLRLQSERLDAENRILRDQVSALRSDRSEIERFFQQAMARLGEREAVKTQDKDANDGPDATQKTKSTPDVKPTLE</sequence>
<dbReference type="eggNOG" id="COG4372">
    <property type="taxonomic scope" value="Bacteria"/>
</dbReference>
<dbReference type="Pfam" id="PF11740">
    <property type="entry name" value="KfrA_N"/>
    <property type="match status" value="1"/>
</dbReference>
<evidence type="ECO:0000256" key="2">
    <source>
        <dbReference type="SAM" id="MobiDB-lite"/>
    </source>
</evidence>
<dbReference type="STRING" id="1249627.D779_0491"/>
<feature type="domain" description="KfrA N-terminal DNA-binding" evidence="3">
    <location>
        <begin position="19"/>
        <end position="124"/>
    </location>
</feature>
<evidence type="ECO:0000313" key="5">
    <source>
        <dbReference type="Proteomes" id="UP000019460"/>
    </source>
</evidence>
<feature type="compositionally biased region" description="Basic and acidic residues" evidence="2">
    <location>
        <begin position="345"/>
        <end position="359"/>
    </location>
</feature>
<comment type="caution">
    <text evidence="4">The sequence shown here is derived from an EMBL/GenBank/DDBJ whole genome shotgun (WGS) entry which is preliminary data.</text>
</comment>
<proteinExistence type="predicted"/>
<dbReference type="InterPro" id="IPR021104">
    <property type="entry name" value="KfrA_DNA-bd_N"/>
</dbReference>
<evidence type="ECO:0000259" key="3">
    <source>
        <dbReference type="Pfam" id="PF11740"/>
    </source>
</evidence>
<organism evidence="4 5">
    <name type="scientific">Imhoffiella purpurea</name>
    <dbReference type="NCBI Taxonomy" id="1249627"/>
    <lineage>
        <taxon>Bacteria</taxon>
        <taxon>Pseudomonadati</taxon>
        <taxon>Pseudomonadota</taxon>
        <taxon>Gammaproteobacteria</taxon>
        <taxon>Chromatiales</taxon>
        <taxon>Chromatiaceae</taxon>
        <taxon>Imhoffiella</taxon>
    </lineage>
</organism>
<evidence type="ECO:0000313" key="4">
    <source>
        <dbReference type="EMBL" id="EXJ16186.1"/>
    </source>
</evidence>
<keyword evidence="5" id="KW-1185">Reference proteome</keyword>
<protein>
    <recommendedName>
        <fullName evidence="3">KfrA N-terminal DNA-binding domain-containing protein</fullName>
    </recommendedName>
</protein>
<evidence type="ECO:0000256" key="1">
    <source>
        <dbReference type="SAM" id="Coils"/>
    </source>
</evidence>